<evidence type="ECO:0000313" key="4">
    <source>
        <dbReference type="Proteomes" id="UP001175000"/>
    </source>
</evidence>
<keyword evidence="4" id="KW-1185">Reference proteome</keyword>
<dbReference type="Gene3D" id="2.60.120.200">
    <property type="match status" value="1"/>
</dbReference>
<dbReference type="Proteomes" id="UP001175000">
    <property type="component" value="Unassembled WGS sequence"/>
</dbReference>
<dbReference type="InterPro" id="IPR014895">
    <property type="entry name" value="Alginate_lyase_2"/>
</dbReference>
<feature type="signal peptide" evidence="1">
    <location>
        <begin position="1"/>
        <end position="15"/>
    </location>
</feature>
<feature type="chain" id="PRO_5041399025" evidence="1">
    <location>
        <begin position="16"/>
        <end position="253"/>
    </location>
</feature>
<name>A0AA39WA34_9PEZI</name>
<gene>
    <name evidence="3" type="ORF">B0T14DRAFT_541016</name>
</gene>
<dbReference type="GO" id="GO:0016829">
    <property type="term" value="F:lyase activity"/>
    <property type="evidence" value="ECO:0007669"/>
    <property type="project" value="UniProtKB-KW"/>
</dbReference>
<keyword evidence="3" id="KW-0456">Lyase</keyword>
<organism evidence="3 4">
    <name type="scientific">Immersiella caudata</name>
    <dbReference type="NCBI Taxonomy" id="314043"/>
    <lineage>
        <taxon>Eukaryota</taxon>
        <taxon>Fungi</taxon>
        <taxon>Dikarya</taxon>
        <taxon>Ascomycota</taxon>
        <taxon>Pezizomycotina</taxon>
        <taxon>Sordariomycetes</taxon>
        <taxon>Sordariomycetidae</taxon>
        <taxon>Sordariales</taxon>
        <taxon>Lasiosphaeriaceae</taxon>
        <taxon>Immersiella</taxon>
    </lineage>
</organism>
<dbReference type="EMBL" id="JAULSU010000008">
    <property type="protein sequence ID" value="KAK0609403.1"/>
    <property type="molecule type" value="Genomic_DNA"/>
</dbReference>
<feature type="domain" description="Alginate lyase 2" evidence="2">
    <location>
        <begin position="27"/>
        <end position="240"/>
    </location>
</feature>
<protein>
    <submittedName>
        <fullName evidence="3">Family 7 polysaccharide lyase</fullName>
    </submittedName>
</protein>
<sequence length="253" mass="26987">MLAISLILFAVSAHGQLNPGCAPGGNFNLQPWNLQLPIGNPGSPQTVQPAALAGCGGFQNQYFRTDATTGALVMSVPGSPASTGCVTTPNSQHCRTELREINPISWNPWQAVNRLSATLAVIAAGGSTVIGQIKIDDSISTKPVGELYYDNNGRITWGMAQTREGGNQVRYFIGNIPLGQRFSYEIRYENNVFSVGLDGGAMVTITTYALNAPLSYFKAGNYLQGENPSVVHFFALRVLHSSQPITPVSAPSI</sequence>
<comment type="caution">
    <text evidence="3">The sequence shown here is derived from an EMBL/GenBank/DDBJ whole genome shotgun (WGS) entry which is preliminary data.</text>
</comment>
<accession>A0AA39WA34</accession>
<dbReference type="AlphaFoldDB" id="A0AA39WA34"/>
<evidence type="ECO:0000256" key="1">
    <source>
        <dbReference type="SAM" id="SignalP"/>
    </source>
</evidence>
<dbReference type="Pfam" id="PF08787">
    <property type="entry name" value="Alginate_lyase2"/>
    <property type="match status" value="1"/>
</dbReference>
<reference evidence="3" key="1">
    <citation type="submission" date="2023-06" db="EMBL/GenBank/DDBJ databases">
        <title>Genome-scale phylogeny and comparative genomics of the fungal order Sordariales.</title>
        <authorList>
            <consortium name="Lawrence Berkeley National Laboratory"/>
            <person name="Hensen N."/>
            <person name="Bonometti L."/>
            <person name="Westerberg I."/>
            <person name="Brannstrom I.O."/>
            <person name="Guillou S."/>
            <person name="Cros-Aarteil S."/>
            <person name="Calhoun S."/>
            <person name="Haridas S."/>
            <person name="Kuo A."/>
            <person name="Mondo S."/>
            <person name="Pangilinan J."/>
            <person name="Riley R."/>
            <person name="Labutti K."/>
            <person name="Andreopoulos B."/>
            <person name="Lipzen A."/>
            <person name="Chen C."/>
            <person name="Yanf M."/>
            <person name="Daum C."/>
            <person name="Ng V."/>
            <person name="Clum A."/>
            <person name="Steindorff A."/>
            <person name="Ohm R."/>
            <person name="Martin F."/>
            <person name="Silar P."/>
            <person name="Natvig D."/>
            <person name="Lalanne C."/>
            <person name="Gautier V."/>
            <person name="Ament-Velasquez S.L."/>
            <person name="Kruys A."/>
            <person name="Hutchinson M.I."/>
            <person name="Powell A.J."/>
            <person name="Barry K."/>
            <person name="Miller A.N."/>
            <person name="Grigoriev I.V."/>
            <person name="Debuchy R."/>
            <person name="Gladieux P."/>
            <person name="Thoren M.H."/>
            <person name="Johannesson H."/>
        </authorList>
    </citation>
    <scope>NUCLEOTIDE SEQUENCE</scope>
    <source>
        <strain evidence="3">CBS 606.72</strain>
    </source>
</reference>
<keyword evidence="1" id="KW-0732">Signal</keyword>
<dbReference type="SUPFAM" id="SSF49899">
    <property type="entry name" value="Concanavalin A-like lectins/glucanases"/>
    <property type="match status" value="1"/>
</dbReference>
<dbReference type="InterPro" id="IPR013320">
    <property type="entry name" value="ConA-like_dom_sf"/>
</dbReference>
<proteinExistence type="predicted"/>
<evidence type="ECO:0000313" key="3">
    <source>
        <dbReference type="EMBL" id="KAK0609403.1"/>
    </source>
</evidence>
<evidence type="ECO:0000259" key="2">
    <source>
        <dbReference type="Pfam" id="PF08787"/>
    </source>
</evidence>